<sequence length="130" mass="14823">MRRSPSVVASLAPVTKTGQVVRRYRGLRFHAIQPQVCSTPYSLMPRLERQDIFTALVTPANVKPGWLMYNQAHQDGLDPPFPWRDRGKFPRQAMEPDARGQNTHTPPRGQAVFYFFPAKFFRAAMPSPPD</sequence>
<organism evidence="2">
    <name type="scientific">uncultured delta proteobacterium</name>
    <dbReference type="NCBI Taxonomy" id="34034"/>
    <lineage>
        <taxon>Bacteria</taxon>
        <taxon>Deltaproteobacteria</taxon>
        <taxon>environmental samples</taxon>
    </lineage>
</organism>
<dbReference type="EMBL" id="FLUQ01000006">
    <property type="protein sequence ID" value="SBW10236.1"/>
    <property type="molecule type" value="Genomic_DNA"/>
</dbReference>
<reference evidence="2" key="1">
    <citation type="submission" date="2016-04" db="EMBL/GenBank/DDBJ databases">
        <authorList>
            <person name="Evans L.H."/>
            <person name="Alamgir A."/>
            <person name="Owens N."/>
            <person name="Weber N.D."/>
            <person name="Virtaneva K."/>
            <person name="Barbian K."/>
            <person name="Babar A."/>
            <person name="Rosenke K."/>
        </authorList>
    </citation>
    <scope>NUCLEOTIDE SEQUENCE</scope>
    <source>
        <strain evidence="2">86</strain>
    </source>
</reference>
<accession>A0A212KEU2</accession>
<evidence type="ECO:0000256" key="1">
    <source>
        <dbReference type="SAM" id="MobiDB-lite"/>
    </source>
</evidence>
<gene>
    <name evidence="2" type="ORF">KL86DPRO_60087</name>
</gene>
<dbReference type="AlphaFoldDB" id="A0A212KEU2"/>
<feature type="region of interest" description="Disordered" evidence="1">
    <location>
        <begin position="79"/>
        <end position="107"/>
    </location>
</feature>
<proteinExistence type="predicted"/>
<evidence type="ECO:0000313" key="2">
    <source>
        <dbReference type="EMBL" id="SBW10236.1"/>
    </source>
</evidence>
<protein>
    <submittedName>
        <fullName evidence="2">Uncharacterized protein</fullName>
    </submittedName>
</protein>
<name>A0A212KEU2_9DELT</name>
<feature type="compositionally biased region" description="Basic and acidic residues" evidence="1">
    <location>
        <begin position="83"/>
        <end position="98"/>
    </location>
</feature>